<dbReference type="Pfam" id="PF12804">
    <property type="entry name" value="NTP_transf_3"/>
    <property type="match status" value="1"/>
</dbReference>
<evidence type="ECO:0000259" key="9">
    <source>
        <dbReference type="Pfam" id="PF12804"/>
    </source>
</evidence>
<evidence type="ECO:0000256" key="3">
    <source>
        <dbReference type="ARBA" id="ARBA00022723"/>
    </source>
</evidence>
<evidence type="ECO:0000313" key="11">
    <source>
        <dbReference type="Proteomes" id="UP001597203"/>
    </source>
</evidence>
<feature type="binding site" evidence="8">
    <location>
        <position position="20"/>
    </location>
    <ligand>
        <name>GTP</name>
        <dbReference type="ChEBI" id="CHEBI:37565"/>
    </ligand>
</feature>
<dbReference type="InterPro" id="IPR025877">
    <property type="entry name" value="MobA-like_NTP_Trfase"/>
</dbReference>
<keyword evidence="1 8" id="KW-0963">Cytoplasm</keyword>
<dbReference type="PANTHER" id="PTHR19136">
    <property type="entry name" value="MOLYBDENUM COFACTOR GUANYLYLTRANSFERASE"/>
    <property type="match status" value="1"/>
</dbReference>
<dbReference type="HAMAP" id="MF_00316">
    <property type="entry name" value="MobA"/>
    <property type="match status" value="1"/>
</dbReference>
<dbReference type="PANTHER" id="PTHR19136:SF81">
    <property type="entry name" value="MOLYBDENUM COFACTOR GUANYLYLTRANSFERASE"/>
    <property type="match status" value="1"/>
</dbReference>
<comment type="similarity">
    <text evidence="8">Belongs to the MobA family.</text>
</comment>
<feature type="domain" description="MobA-like NTP transferase" evidence="9">
    <location>
        <begin position="5"/>
        <end position="135"/>
    </location>
</feature>
<evidence type="ECO:0000256" key="7">
    <source>
        <dbReference type="ARBA" id="ARBA00023150"/>
    </source>
</evidence>
<gene>
    <name evidence="8" type="primary">mobA</name>
    <name evidence="10" type="ORF">ACFQ24_07860</name>
</gene>
<evidence type="ECO:0000256" key="8">
    <source>
        <dbReference type="HAMAP-Rule" id="MF_00316"/>
    </source>
</evidence>
<feature type="binding site" evidence="8">
    <location>
        <position position="93"/>
    </location>
    <ligand>
        <name>Mg(2+)</name>
        <dbReference type="ChEBI" id="CHEBI:18420"/>
    </ligand>
</feature>
<reference evidence="11" key="1">
    <citation type="journal article" date="2019" name="Int. J. Syst. Evol. Microbiol.">
        <title>The Global Catalogue of Microorganisms (GCM) 10K type strain sequencing project: providing services to taxonomists for standard genome sequencing and annotation.</title>
        <authorList>
            <consortium name="The Broad Institute Genomics Platform"/>
            <consortium name="The Broad Institute Genome Sequencing Center for Infectious Disease"/>
            <person name="Wu L."/>
            <person name="Ma J."/>
        </authorList>
    </citation>
    <scope>NUCLEOTIDE SEQUENCE [LARGE SCALE GENOMIC DNA]</scope>
    <source>
        <strain evidence="11">CCUG 54329</strain>
    </source>
</reference>
<evidence type="ECO:0000313" key="10">
    <source>
        <dbReference type="EMBL" id="MFD1104789.1"/>
    </source>
</evidence>
<evidence type="ECO:0000256" key="2">
    <source>
        <dbReference type="ARBA" id="ARBA00022679"/>
    </source>
</evidence>
<keyword evidence="11" id="KW-1185">Reference proteome</keyword>
<accession>A0ABW3NYF7</accession>
<dbReference type="EMBL" id="JBHTLS010000112">
    <property type="protein sequence ID" value="MFD1104789.1"/>
    <property type="molecule type" value="Genomic_DNA"/>
</dbReference>
<name>A0ABW3NYF7_9SPHN</name>
<keyword evidence="6 8" id="KW-0342">GTP-binding</keyword>
<comment type="caution">
    <text evidence="10">The sequence shown here is derived from an EMBL/GenBank/DDBJ whole genome shotgun (WGS) entry which is preliminary data.</text>
</comment>
<keyword evidence="7 8" id="KW-0501">Molybdenum cofactor biosynthesis</keyword>
<dbReference type="InterPro" id="IPR013482">
    <property type="entry name" value="Molybde_CF_guanTrfase"/>
</dbReference>
<comment type="domain">
    <text evidence="8">The N-terminal domain determines nucleotide recognition and specific binding, while the C-terminal domain determines the specific binding to the target protein.</text>
</comment>
<dbReference type="SUPFAM" id="SSF53448">
    <property type="entry name" value="Nucleotide-diphospho-sugar transferases"/>
    <property type="match status" value="1"/>
</dbReference>
<dbReference type="EC" id="2.7.7.77" evidence="8"/>
<keyword evidence="4 8" id="KW-0547">Nucleotide-binding</keyword>
<comment type="cofactor">
    <cofactor evidence="8">
        <name>Mg(2+)</name>
        <dbReference type="ChEBI" id="CHEBI:18420"/>
    </cofactor>
</comment>
<feature type="binding site" evidence="8">
    <location>
        <position position="93"/>
    </location>
    <ligand>
        <name>GTP</name>
        <dbReference type="ChEBI" id="CHEBI:37565"/>
    </ligand>
</feature>
<keyword evidence="5 8" id="KW-0460">Magnesium</keyword>
<dbReference type="GO" id="GO:0061603">
    <property type="term" value="F:molybdenum cofactor guanylyltransferase activity"/>
    <property type="evidence" value="ECO:0007669"/>
    <property type="project" value="UniProtKB-EC"/>
</dbReference>
<evidence type="ECO:0000256" key="5">
    <source>
        <dbReference type="ARBA" id="ARBA00022842"/>
    </source>
</evidence>
<keyword evidence="10" id="KW-0548">Nucleotidyltransferase</keyword>
<feature type="binding site" evidence="8">
    <location>
        <begin position="8"/>
        <end position="10"/>
    </location>
    <ligand>
        <name>GTP</name>
        <dbReference type="ChEBI" id="CHEBI:37565"/>
    </ligand>
</feature>
<comment type="catalytic activity">
    <reaction evidence="8">
        <text>Mo-molybdopterin + GTP + H(+) = Mo-molybdopterin guanine dinucleotide + diphosphate</text>
        <dbReference type="Rhea" id="RHEA:34243"/>
        <dbReference type="ChEBI" id="CHEBI:15378"/>
        <dbReference type="ChEBI" id="CHEBI:33019"/>
        <dbReference type="ChEBI" id="CHEBI:37565"/>
        <dbReference type="ChEBI" id="CHEBI:71302"/>
        <dbReference type="ChEBI" id="CHEBI:71310"/>
        <dbReference type="EC" id="2.7.7.77"/>
    </reaction>
</comment>
<dbReference type="Gene3D" id="3.90.550.10">
    <property type="entry name" value="Spore Coat Polysaccharide Biosynthesis Protein SpsA, Chain A"/>
    <property type="match status" value="1"/>
</dbReference>
<organism evidence="10 11">
    <name type="scientific">Sphingobium olei</name>
    <dbReference type="NCBI Taxonomy" id="420955"/>
    <lineage>
        <taxon>Bacteria</taxon>
        <taxon>Pseudomonadati</taxon>
        <taxon>Pseudomonadota</taxon>
        <taxon>Alphaproteobacteria</taxon>
        <taxon>Sphingomonadales</taxon>
        <taxon>Sphingomonadaceae</taxon>
        <taxon>Sphingobium</taxon>
    </lineage>
</organism>
<protein>
    <recommendedName>
        <fullName evidence="8">Molybdenum cofactor guanylyltransferase</fullName>
        <shortName evidence="8">MoCo guanylyltransferase</shortName>
        <ecNumber evidence="8">2.7.7.77</ecNumber>
    </recommendedName>
    <alternativeName>
        <fullName evidence="8">GTP:molybdopterin guanylyltransferase</fullName>
    </alternativeName>
    <alternativeName>
        <fullName evidence="8">Mo-MPT guanylyltransferase</fullName>
    </alternativeName>
    <alternativeName>
        <fullName evidence="8">Molybdopterin guanylyltransferase</fullName>
    </alternativeName>
    <alternativeName>
        <fullName evidence="8">Molybdopterin-guanine dinucleotide synthase</fullName>
        <shortName evidence="8">MGD synthase</shortName>
    </alternativeName>
</protein>
<evidence type="ECO:0000256" key="1">
    <source>
        <dbReference type="ARBA" id="ARBA00022490"/>
    </source>
</evidence>
<evidence type="ECO:0000256" key="4">
    <source>
        <dbReference type="ARBA" id="ARBA00022741"/>
    </source>
</evidence>
<keyword evidence="2 8" id="KW-0808">Transferase</keyword>
<comment type="function">
    <text evidence="8">Transfers a GMP moiety from GTP to Mo-molybdopterin (Mo-MPT) cofactor (Moco or molybdenum cofactor) to form Mo-molybdopterin guanine dinucleotide (Mo-MGD) cofactor.</text>
</comment>
<comment type="subunit">
    <text evidence="8">Monomer.</text>
</comment>
<dbReference type="CDD" id="cd02503">
    <property type="entry name" value="MobA"/>
    <property type="match status" value="1"/>
</dbReference>
<sequence length="179" mass="19151">MTLLGAVLAGGQSRRFGSDKALAAWKNRPLIDHVIGTLRPHVDTVLICGREWNEEISAPDIPGPGRGPLGGLNAAMAYATCHGLDRVLSVPCDVPTLPDSLLRRLKACDEPTYLQEHPVIGIWPSALAATLDRHLAGNIRGSMREWTGLIAAGSPKLLEGEQLPNINRTTDLMTLGSHG</sequence>
<evidence type="ECO:0000256" key="6">
    <source>
        <dbReference type="ARBA" id="ARBA00023134"/>
    </source>
</evidence>
<comment type="caution">
    <text evidence="8">Lacks conserved residue(s) required for the propagation of feature annotation.</text>
</comment>
<comment type="subcellular location">
    <subcellularLocation>
        <location evidence="8">Cytoplasm</location>
    </subcellularLocation>
</comment>
<keyword evidence="3 8" id="KW-0479">Metal-binding</keyword>
<dbReference type="InterPro" id="IPR029044">
    <property type="entry name" value="Nucleotide-diphossugar_trans"/>
</dbReference>
<dbReference type="RefSeq" id="WP_380910272.1">
    <property type="nucleotide sequence ID" value="NZ_JBHTLS010000112.1"/>
</dbReference>
<dbReference type="Proteomes" id="UP001597203">
    <property type="component" value="Unassembled WGS sequence"/>
</dbReference>
<proteinExistence type="inferred from homology"/>